<dbReference type="EMBL" id="CACVKT020007931">
    <property type="protein sequence ID" value="CAC5411911.1"/>
    <property type="molecule type" value="Genomic_DNA"/>
</dbReference>
<dbReference type="PANTHER" id="PTHR33845">
    <property type="entry name" value="C2H2-TYPE DOMAIN-CONTAINING PROTEIN"/>
    <property type="match status" value="1"/>
</dbReference>
<dbReference type="Proteomes" id="UP000507470">
    <property type="component" value="Unassembled WGS sequence"/>
</dbReference>
<evidence type="ECO:0000313" key="1">
    <source>
        <dbReference type="EMBL" id="CAC5411911.1"/>
    </source>
</evidence>
<reference evidence="1 2" key="1">
    <citation type="submission" date="2020-06" db="EMBL/GenBank/DDBJ databases">
        <authorList>
            <person name="Li R."/>
            <person name="Bekaert M."/>
        </authorList>
    </citation>
    <scope>NUCLEOTIDE SEQUENCE [LARGE SCALE GENOMIC DNA]</scope>
    <source>
        <strain evidence="2">wild</strain>
    </source>
</reference>
<evidence type="ECO:0000313" key="2">
    <source>
        <dbReference type="Proteomes" id="UP000507470"/>
    </source>
</evidence>
<dbReference type="OrthoDB" id="5987794at2759"/>
<accession>A0A6J8DWV6</accession>
<protein>
    <recommendedName>
        <fullName evidence="3">C2H2-type domain-containing protein</fullName>
    </recommendedName>
</protein>
<dbReference type="AlphaFoldDB" id="A0A6J8DWV6"/>
<proteinExistence type="predicted"/>
<name>A0A6J8DWV6_MYTCO</name>
<organism evidence="1 2">
    <name type="scientific">Mytilus coruscus</name>
    <name type="common">Sea mussel</name>
    <dbReference type="NCBI Taxonomy" id="42192"/>
    <lineage>
        <taxon>Eukaryota</taxon>
        <taxon>Metazoa</taxon>
        <taxon>Spiralia</taxon>
        <taxon>Lophotrochozoa</taxon>
        <taxon>Mollusca</taxon>
        <taxon>Bivalvia</taxon>
        <taxon>Autobranchia</taxon>
        <taxon>Pteriomorphia</taxon>
        <taxon>Mytilida</taxon>
        <taxon>Mytiloidea</taxon>
        <taxon>Mytilidae</taxon>
        <taxon>Mytilinae</taxon>
        <taxon>Mytilus</taxon>
    </lineage>
</organism>
<evidence type="ECO:0008006" key="3">
    <source>
        <dbReference type="Google" id="ProtNLM"/>
    </source>
</evidence>
<dbReference type="PANTHER" id="PTHR33845:SF1">
    <property type="entry name" value="C2H2-TYPE DOMAIN-CONTAINING PROTEIN"/>
    <property type="match status" value="1"/>
</dbReference>
<gene>
    <name evidence="1" type="ORF">MCOR_44950</name>
</gene>
<keyword evidence="2" id="KW-1185">Reference proteome</keyword>
<sequence length="276" mass="31655">MYQREGGRQNQSQEEDRICINCRRKLLDNIEEPTKITADKAIERTKKNVKCQVKVVKIQTRDTASKNQASIPGITSYNNFVFENGGLRVWKAYGIGPDGCMKSFSKYKDLELHFHVNNCTLVQEKQCRIDLTKTLYVEKLKTSETRPVVKFSDTVQSSGETDLDQGWALRKTRKTSRFNDKQKKFLDEKFKQGTVIGNKADHTGVANEMRHKKLGNGDRMFEMSEFLSSQQINSYFFRTFRNLKSSSDQDQLAAAQFEQNLTNLSTSVMSKLSATN</sequence>